<keyword evidence="3" id="KW-1185">Reference proteome</keyword>
<dbReference type="GO" id="GO:0008168">
    <property type="term" value="F:methyltransferase activity"/>
    <property type="evidence" value="ECO:0007669"/>
    <property type="project" value="InterPro"/>
</dbReference>
<accession>S3BM53</accession>
<dbReference type="HOGENOM" id="CLU_018398_0_0_1"/>
<evidence type="ECO:0000313" key="2">
    <source>
        <dbReference type="EMBL" id="EPE02294.1"/>
    </source>
</evidence>
<dbReference type="SUPFAM" id="SSF53335">
    <property type="entry name" value="S-adenosyl-L-methionine-dependent methyltransferases"/>
    <property type="match status" value="1"/>
</dbReference>
<dbReference type="InterPro" id="IPR002052">
    <property type="entry name" value="DNA_methylase_N6_adenine_CS"/>
</dbReference>
<organism evidence="2 3">
    <name type="scientific">Ophiostoma piceae (strain UAMH 11346)</name>
    <name type="common">Sap stain fungus</name>
    <dbReference type="NCBI Taxonomy" id="1262450"/>
    <lineage>
        <taxon>Eukaryota</taxon>
        <taxon>Fungi</taxon>
        <taxon>Dikarya</taxon>
        <taxon>Ascomycota</taxon>
        <taxon>Pezizomycotina</taxon>
        <taxon>Sordariomycetes</taxon>
        <taxon>Sordariomycetidae</taxon>
        <taxon>Ophiostomatales</taxon>
        <taxon>Ophiostomataceae</taxon>
        <taxon>Ophiostoma</taxon>
    </lineage>
</organism>
<dbReference type="eggNOG" id="KOG2904">
    <property type="taxonomic scope" value="Eukaryota"/>
</dbReference>
<dbReference type="STRING" id="1262450.S3BM53"/>
<dbReference type="OrthoDB" id="269872at2759"/>
<dbReference type="CDD" id="cd02440">
    <property type="entry name" value="AdoMet_MTases"/>
    <property type="match status" value="1"/>
</dbReference>
<dbReference type="PROSITE" id="PS00092">
    <property type="entry name" value="N6_MTASE"/>
    <property type="match status" value="1"/>
</dbReference>
<dbReference type="PANTHER" id="PTHR18895:SF74">
    <property type="entry name" value="MTRF1L RELEASE FACTOR GLUTAMINE METHYLTRANSFERASE"/>
    <property type="match status" value="1"/>
</dbReference>
<sequence>MPRLPLSLFWRARRVSPGAALLLPVCRDLPSALLEFGWIKQHVESEAKHDGVTKRARVDPDWVGHRVLSLCRRRGRDRWMLTVRPEPEAYSMYLAERLLQEAGGAEMASEKRTEMPALTVLDACTGTGCIALLLYAQLRKRVGVHVVGVDIASEAIRLAQDNAIRNGLDGTADEASLSFVQCNLFSNDWLADPLVQRLATTDHGLDVLVSNPPYISTDGFARETARSVRIFEPKLAQVPLNGDEDVFYHRLLDLAARLNARTVLYEVGSLAQAERVVAAALSGDQGDGLIEVEIWADSPDIPAPEERSVTVHGRVIPIRGSGYGRSVFLRRR</sequence>
<dbReference type="Proteomes" id="UP000016923">
    <property type="component" value="Unassembled WGS sequence"/>
</dbReference>
<dbReference type="InterPro" id="IPR025714">
    <property type="entry name" value="Methyltranfer_dom"/>
</dbReference>
<dbReference type="PANTHER" id="PTHR18895">
    <property type="entry name" value="HEMK METHYLTRANSFERASE"/>
    <property type="match status" value="1"/>
</dbReference>
<reference evidence="2 3" key="1">
    <citation type="journal article" date="2013" name="BMC Genomics">
        <title>The genome and transcriptome of the pine saprophyte Ophiostoma piceae, and a comparison with the bark beetle-associated pine pathogen Grosmannia clavigera.</title>
        <authorList>
            <person name="Haridas S."/>
            <person name="Wang Y."/>
            <person name="Lim L."/>
            <person name="Massoumi Alamouti S."/>
            <person name="Jackman S."/>
            <person name="Docking R."/>
            <person name="Robertson G."/>
            <person name="Birol I."/>
            <person name="Bohlmann J."/>
            <person name="Breuil C."/>
        </authorList>
    </citation>
    <scope>NUCLEOTIDE SEQUENCE [LARGE SCALE GENOMIC DNA]</scope>
    <source>
        <strain evidence="2 3">UAMH 11346</strain>
    </source>
</reference>
<protein>
    <recommendedName>
        <fullName evidence="1">Methyltransferase domain-containing protein</fullName>
    </recommendedName>
</protein>
<dbReference type="AlphaFoldDB" id="S3BM53"/>
<feature type="domain" description="Methyltransferase" evidence="1">
    <location>
        <begin position="117"/>
        <end position="170"/>
    </location>
</feature>
<evidence type="ECO:0000259" key="1">
    <source>
        <dbReference type="Pfam" id="PF13847"/>
    </source>
</evidence>
<dbReference type="GO" id="GO:0003676">
    <property type="term" value="F:nucleic acid binding"/>
    <property type="evidence" value="ECO:0007669"/>
    <property type="project" value="InterPro"/>
</dbReference>
<dbReference type="VEuPathDB" id="FungiDB:F503_08606"/>
<dbReference type="EMBL" id="KE148182">
    <property type="protein sequence ID" value="EPE02294.1"/>
    <property type="molecule type" value="Genomic_DNA"/>
</dbReference>
<dbReference type="GO" id="GO:0005739">
    <property type="term" value="C:mitochondrion"/>
    <property type="evidence" value="ECO:0007669"/>
    <property type="project" value="TreeGrafter"/>
</dbReference>
<dbReference type="Gene3D" id="3.40.50.150">
    <property type="entry name" value="Vaccinia Virus protein VP39"/>
    <property type="match status" value="1"/>
</dbReference>
<dbReference type="Pfam" id="PF13847">
    <property type="entry name" value="Methyltransf_31"/>
    <property type="match status" value="1"/>
</dbReference>
<dbReference type="InterPro" id="IPR029063">
    <property type="entry name" value="SAM-dependent_MTases_sf"/>
</dbReference>
<gene>
    <name evidence="2" type="ORF">F503_08606</name>
</gene>
<dbReference type="InterPro" id="IPR050320">
    <property type="entry name" value="N5-glutamine_MTase"/>
</dbReference>
<evidence type="ECO:0000313" key="3">
    <source>
        <dbReference type="Proteomes" id="UP000016923"/>
    </source>
</evidence>
<dbReference type="GO" id="GO:0032259">
    <property type="term" value="P:methylation"/>
    <property type="evidence" value="ECO:0007669"/>
    <property type="project" value="InterPro"/>
</dbReference>
<name>S3BM53_OPHP1</name>
<dbReference type="OMA" id="ECGDKGQ"/>
<proteinExistence type="predicted"/>